<dbReference type="HOGENOM" id="CLU_1884373_0_0_6"/>
<gene>
    <name evidence="1" type="ordered locus">Shewmr7_3897</name>
</gene>
<organism evidence="1">
    <name type="scientific">Shewanella sp. (strain MR-7)</name>
    <dbReference type="NCBI Taxonomy" id="60481"/>
    <lineage>
        <taxon>Bacteria</taxon>
        <taxon>Pseudomonadati</taxon>
        <taxon>Pseudomonadota</taxon>
        <taxon>Gammaproteobacteria</taxon>
        <taxon>Alteromonadales</taxon>
        <taxon>Shewanellaceae</taxon>
        <taxon>Shewanella</taxon>
    </lineage>
</organism>
<name>Q0HPT1_SHESR</name>
<dbReference type="EMBL" id="CP000444">
    <property type="protein sequence ID" value="ABI44874.1"/>
    <property type="molecule type" value="Genomic_DNA"/>
</dbReference>
<proteinExistence type="predicted"/>
<dbReference type="KEGG" id="shm:Shewmr7_3897"/>
<evidence type="ECO:0000313" key="1">
    <source>
        <dbReference type="EMBL" id="ABI44874.1"/>
    </source>
</evidence>
<accession>Q0HPT1</accession>
<reference evidence="1" key="1">
    <citation type="submission" date="2006-08" db="EMBL/GenBank/DDBJ databases">
        <title>Complete sequence of Chromosome1 of Shewanella sp. MR-7.</title>
        <authorList>
            <consortium name="US DOE Joint Genome Institute"/>
            <person name="Copeland A."/>
            <person name="Lucas S."/>
            <person name="Lapidus A."/>
            <person name="Barry K."/>
            <person name="Detter J.C."/>
            <person name="Glavina del Rio T."/>
            <person name="Hammon N."/>
            <person name="Israni S."/>
            <person name="Dalin E."/>
            <person name="Tice H."/>
            <person name="Pitluck S."/>
            <person name="Kiss H."/>
            <person name="Brettin T."/>
            <person name="Bruce D."/>
            <person name="Han C."/>
            <person name="Tapia R."/>
            <person name="Gilna P."/>
            <person name="Schmutz J."/>
            <person name="Larimer F."/>
            <person name="Land M."/>
            <person name="Hauser L."/>
            <person name="Kyrpides N."/>
            <person name="Mikhailova N."/>
            <person name="Nealson K."/>
            <person name="Konstantinidis K."/>
            <person name="Klappenbach J."/>
            <person name="Tiedje J."/>
            <person name="Richardson P."/>
        </authorList>
    </citation>
    <scope>NUCLEOTIDE SEQUENCE</scope>
    <source>
        <strain evidence="1">MR-7</strain>
    </source>
</reference>
<sequence length="135" mass="15072">MTNDSIKNNLILDLDTFSLGGYNLGGQKNKDVTKKGDGYGIYGTGKEVANIFTCFNDGYNDFSAFKGIVRYRGQEYFFDKNTTYQQVLSLLGIPSNEWNDGVEMAALFEVEDKEIEVSWNIDGASSLDYISLSIN</sequence>
<dbReference type="AlphaFoldDB" id="Q0HPT1"/>
<protein>
    <submittedName>
        <fullName evidence="1">Uncharacterized protein</fullName>
    </submittedName>
</protein>